<reference key="2">
    <citation type="submission" date="2011-11" db="EMBL/GenBank/DDBJ databases">
        <authorList>
            <person name="Shin S.H."/>
            <person name="Kim S."/>
            <person name="Kim J.Y."/>
        </authorList>
    </citation>
    <scope>NUCLEOTIDE SEQUENCE</scope>
    <source>
        <strain>HPL-003</strain>
    </source>
</reference>
<evidence type="ECO:0000313" key="2">
    <source>
        <dbReference type="Proteomes" id="UP000005876"/>
    </source>
</evidence>
<evidence type="ECO:0000313" key="1">
    <source>
        <dbReference type="EMBL" id="AET57181.1"/>
    </source>
</evidence>
<proteinExistence type="predicted"/>
<dbReference type="KEGG" id="pta:HPL003_01985"/>
<name>G7VY03_PAETH</name>
<gene>
    <name evidence="1" type="ordered locus">HPL003_01985</name>
</gene>
<sequence length="50" mass="5872">MKNEVRTKIQSEIIGTASKMGIVDYIAQFDKKRERKNREFYFSSESGLQL</sequence>
<dbReference type="EMBL" id="CP003107">
    <property type="protein sequence ID" value="AET57181.1"/>
    <property type="molecule type" value="Genomic_DNA"/>
</dbReference>
<reference evidence="2" key="1">
    <citation type="submission" date="2011-11" db="EMBL/GenBank/DDBJ databases">
        <title>Complete sequence of Paenibacillus terrae HPL-003.</title>
        <authorList>
            <person name="Shin S.H."/>
            <person name="Kim S."/>
            <person name="Kim J.Y."/>
        </authorList>
    </citation>
    <scope>NUCLEOTIDE SEQUENCE [LARGE SCALE GENOMIC DNA]</scope>
    <source>
        <strain evidence="2">HPL-003</strain>
    </source>
</reference>
<accession>G7VY03</accession>
<dbReference type="HOGENOM" id="CLU_3120707_0_0_9"/>
<dbReference type="AlphaFoldDB" id="G7VY03"/>
<organism evidence="1 2">
    <name type="scientific">Paenibacillus terrae (strain HPL-003)</name>
    <dbReference type="NCBI Taxonomy" id="985665"/>
    <lineage>
        <taxon>Bacteria</taxon>
        <taxon>Bacillati</taxon>
        <taxon>Bacillota</taxon>
        <taxon>Bacilli</taxon>
        <taxon>Bacillales</taxon>
        <taxon>Paenibacillaceae</taxon>
        <taxon>Paenibacillus</taxon>
    </lineage>
</organism>
<reference evidence="1 2" key="3">
    <citation type="journal article" date="2012" name="J. Bacteriol.">
        <title>Genome Sequence of Paenibacillus terrae HPL-003, a Xylanase-Producing Bacterium Isolated from Soil Found in Forest Residue.</title>
        <authorList>
            <person name="Shin S.H."/>
            <person name="Kim S."/>
            <person name="Kim J.Y."/>
            <person name="Song H.Y."/>
            <person name="Cho S.J."/>
            <person name="Kim D.R."/>
            <person name="Lee K.I."/>
            <person name="Lim H.K."/>
            <person name="Park N.J."/>
            <person name="Hwang I.T."/>
            <person name="Yang K.S."/>
        </authorList>
    </citation>
    <scope>NUCLEOTIDE SEQUENCE [LARGE SCALE GENOMIC DNA]</scope>
    <source>
        <strain evidence="1 2">HPL-003</strain>
    </source>
</reference>
<protein>
    <submittedName>
        <fullName evidence="1">Uncharacterized protein</fullName>
    </submittedName>
</protein>
<dbReference type="Proteomes" id="UP000005876">
    <property type="component" value="Chromosome"/>
</dbReference>